<comment type="caution">
    <text evidence="3">The sequence shown here is derived from an EMBL/GenBank/DDBJ whole genome shotgun (WGS) entry which is preliminary data.</text>
</comment>
<feature type="signal peptide" evidence="2">
    <location>
        <begin position="1"/>
        <end position="19"/>
    </location>
</feature>
<evidence type="ECO:0000256" key="1">
    <source>
        <dbReference type="SAM" id="MobiDB-lite"/>
    </source>
</evidence>
<gene>
    <name evidence="3" type="ORF">BOKJ2_LOCUS13745</name>
</gene>
<name>A0A811LPI5_9BILA</name>
<feature type="chain" id="PRO_5036221482" evidence="2">
    <location>
        <begin position="20"/>
        <end position="191"/>
    </location>
</feature>
<feature type="region of interest" description="Disordered" evidence="1">
    <location>
        <begin position="169"/>
        <end position="191"/>
    </location>
</feature>
<dbReference type="AlphaFoldDB" id="A0A811LPI5"/>
<protein>
    <submittedName>
        <fullName evidence="3">Uncharacterized protein</fullName>
    </submittedName>
</protein>
<reference evidence="3" key="1">
    <citation type="submission" date="2020-09" db="EMBL/GenBank/DDBJ databases">
        <authorList>
            <person name="Kikuchi T."/>
        </authorList>
    </citation>
    <scope>NUCLEOTIDE SEQUENCE</scope>
    <source>
        <strain evidence="3">SH1</strain>
    </source>
</reference>
<evidence type="ECO:0000313" key="3">
    <source>
        <dbReference type="EMBL" id="CAD5229686.1"/>
    </source>
</evidence>
<dbReference type="EMBL" id="CAJFDH010000006">
    <property type="protein sequence ID" value="CAD5229686.1"/>
    <property type="molecule type" value="Genomic_DNA"/>
</dbReference>
<feature type="compositionally biased region" description="Basic and acidic residues" evidence="1">
    <location>
        <begin position="25"/>
        <end position="39"/>
    </location>
</feature>
<evidence type="ECO:0000256" key="2">
    <source>
        <dbReference type="SAM" id="SignalP"/>
    </source>
</evidence>
<organism evidence="3 4">
    <name type="scientific">Bursaphelenchus okinawaensis</name>
    <dbReference type="NCBI Taxonomy" id="465554"/>
    <lineage>
        <taxon>Eukaryota</taxon>
        <taxon>Metazoa</taxon>
        <taxon>Ecdysozoa</taxon>
        <taxon>Nematoda</taxon>
        <taxon>Chromadorea</taxon>
        <taxon>Rhabditida</taxon>
        <taxon>Tylenchina</taxon>
        <taxon>Tylenchomorpha</taxon>
        <taxon>Aphelenchoidea</taxon>
        <taxon>Aphelenchoididae</taxon>
        <taxon>Bursaphelenchus</taxon>
    </lineage>
</organism>
<feature type="region of interest" description="Disordered" evidence="1">
    <location>
        <begin position="21"/>
        <end position="42"/>
    </location>
</feature>
<sequence>MELLFVIAFCIVGLDSSLATTDSDADTKNEDGLATDSDKSINNSSSGNWSVILDENLPFRDDYDTEISSDYNTTTTDITSTVMTTVLSTTTDNSTDFTSTTTETSSTTTSTTFSTTATTKTTYVTITFIPEVIIPIGDDDDSEDDEVKPGGKFTINKKMFEAVEVGSLVEKVGDKSPVRRRNPKNPKAIRD</sequence>
<dbReference type="EMBL" id="CAJFCW020000006">
    <property type="protein sequence ID" value="CAG9127187.1"/>
    <property type="molecule type" value="Genomic_DNA"/>
</dbReference>
<dbReference type="Proteomes" id="UP000614601">
    <property type="component" value="Unassembled WGS sequence"/>
</dbReference>
<dbReference type="Proteomes" id="UP000783686">
    <property type="component" value="Unassembled WGS sequence"/>
</dbReference>
<proteinExistence type="predicted"/>
<keyword evidence="4" id="KW-1185">Reference proteome</keyword>
<evidence type="ECO:0000313" key="4">
    <source>
        <dbReference type="Proteomes" id="UP000614601"/>
    </source>
</evidence>
<accession>A0A811LPI5</accession>
<keyword evidence="2" id="KW-0732">Signal</keyword>